<evidence type="ECO:0000256" key="3">
    <source>
        <dbReference type="ARBA" id="ARBA00022475"/>
    </source>
</evidence>
<keyword evidence="8" id="KW-0406">Ion transport</keyword>
<feature type="transmembrane region" description="Helical" evidence="10">
    <location>
        <begin position="163"/>
        <end position="183"/>
    </location>
</feature>
<name>L0A0I6_DEIPD</name>
<feature type="transmembrane region" description="Helical" evidence="10">
    <location>
        <begin position="355"/>
        <end position="376"/>
    </location>
</feature>
<dbReference type="NCBIfam" id="TIGR00933">
    <property type="entry name" value="2a38"/>
    <property type="match status" value="1"/>
</dbReference>
<evidence type="ECO:0000256" key="4">
    <source>
        <dbReference type="ARBA" id="ARBA00022538"/>
    </source>
</evidence>
<keyword evidence="3" id="KW-1003">Cell membrane</keyword>
<dbReference type="Pfam" id="PF02386">
    <property type="entry name" value="TrkH"/>
    <property type="match status" value="1"/>
</dbReference>
<dbReference type="PANTHER" id="PTHR32024">
    <property type="entry name" value="TRK SYSTEM POTASSIUM UPTAKE PROTEIN TRKG-RELATED"/>
    <property type="match status" value="1"/>
</dbReference>
<keyword evidence="12" id="KW-1185">Reference proteome</keyword>
<dbReference type="KEGG" id="dpd:Deipe_0952"/>
<organism evidence="11 12">
    <name type="scientific">Deinococcus peraridilitoris (strain DSM 19664 / LMG 22246 / CIP 109416 / KR-200)</name>
    <dbReference type="NCBI Taxonomy" id="937777"/>
    <lineage>
        <taxon>Bacteria</taxon>
        <taxon>Thermotogati</taxon>
        <taxon>Deinococcota</taxon>
        <taxon>Deinococci</taxon>
        <taxon>Deinococcales</taxon>
        <taxon>Deinococcaceae</taxon>
        <taxon>Deinococcus</taxon>
    </lineage>
</organism>
<feature type="transmembrane region" description="Helical" evidence="10">
    <location>
        <begin position="414"/>
        <end position="433"/>
    </location>
</feature>
<evidence type="ECO:0000256" key="2">
    <source>
        <dbReference type="ARBA" id="ARBA00022448"/>
    </source>
</evidence>
<dbReference type="AlphaFoldDB" id="L0A0I6"/>
<dbReference type="EMBL" id="CP003382">
    <property type="protein sequence ID" value="AFZ66520.1"/>
    <property type="molecule type" value="Genomic_DNA"/>
</dbReference>
<evidence type="ECO:0000256" key="6">
    <source>
        <dbReference type="ARBA" id="ARBA00022958"/>
    </source>
</evidence>
<evidence type="ECO:0000313" key="11">
    <source>
        <dbReference type="EMBL" id="AFZ66520.1"/>
    </source>
</evidence>
<keyword evidence="4" id="KW-0633">Potassium transport</keyword>
<evidence type="ECO:0000256" key="8">
    <source>
        <dbReference type="ARBA" id="ARBA00023065"/>
    </source>
</evidence>
<feature type="transmembrane region" description="Helical" evidence="10">
    <location>
        <begin position="317"/>
        <end position="335"/>
    </location>
</feature>
<feature type="transmembrane region" description="Helical" evidence="10">
    <location>
        <begin position="80"/>
        <end position="104"/>
    </location>
</feature>
<dbReference type="GO" id="GO:0015379">
    <property type="term" value="F:potassium:chloride symporter activity"/>
    <property type="evidence" value="ECO:0007669"/>
    <property type="project" value="InterPro"/>
</dbReference>
<feature type="transmembrane region" description="Helical" evidence="10">
    <location>
        <begin position="195"/>
        <end position="220"/>
    </location>
</feature>
<keyword evidence="5 10" id="KW-0812">Transmembrane</keyword>
<dbReference type="eggNOG" id="COG0168">
    <property type="taxonomic scope" value="Bacteria"/>
</dbReference>
<evidence type="ECO:0000313" key="12">
    <source>
        <dbReference type="Proteomes" id="UP000010467"/>
    </source>
</evidence>
<dbReference type="PATRIC" id="fig|937777.3.peg.959"/>
<evidence type="ECO:0000256" key="10">
    <source>
        <dbReference type="SAM" id="Phobius"/>
    </source>
</evidence>
<evidence type="ECO:0000256" key="1">
    <source>
        <dbReference type="ARBA" id="ARBA00004651"/>
    </source>
</evidence>
<dbReference type="HOGENOM" id="CLU_026429_0_1_0"/>
<dbReference type="RefSeq" id="WP_015234830.1">
    <property type="nucleotide sequence ID" value="NC_019793.1"/>
</dbReference>
<feature type="transmembrane region" description="Helical" evidence="10">
    <location>
        <begin position="131"/>
        <end position="151"/>
    </location>
</feature>
<dbReference type="STRING" id="937777.Deipe_0952"/>
<evidence type="ECO:0000256" key="7">
    <source>
        <dbReference type="ARBA" id="ARBA00022989"/>
    </source>
</evidence>
<dbReference type="GO" id="GO:0005886">
    <property type="term" value="C:plasma membrane"/>
    <property type="evidence" value="ECO:0007669"/>
    <property type="project" value="UniProtKB-SubCell"/>
</dbReference>
<dbReference type="OrthoDB" id="9810952at2"/>
<keyword evidence="9 10" id="KW-0472">Membrane</keyword>
<dbReference type="InterPro" id="IPR004772">
    <property type="entry name" value="TrkH"/>
</dbReference>
<comment type="subcellular location">
    <subcellularLocation>
        <location evidence="1">Cell membrane</location>
        <topology evidence="1">Multi-pass membrane protein</topology>
    </subcellularLocation>
</comment>
<dbReference type="Proteomes" id="UP000010467">
    <property type="component" value="Chromosome"/>
</dbReference>
<evidence type="ECO:0000256" key="9">
    <source>
        <dbReference type="ARBA" id="ARBA00023136"/>
    </source>
</evidence>
<accession>L0A0I6</accession>
<feature type="transmembrane region" description="Helical" evidence="10">
    <location>
        <begin position="232"/>
        <end position="254"/>
    </location>
</feature>
<keyword evidence="7 10" id="KW-1133">Transmembrane helix</keyword>
<proteinExistence type="predicted"/>
<protein>
    <submittedName>
        <fullName evidence="11">Potassium uptake protein, TrkH family</fullName>
    </submittedName>
</protein>
<sequence length="453" mass="48596">MKAVMLRRRFFRKLSPPQLIALSFALISLLGGVLLSMPATHAPGVRLTFLQALFMATSAVCVTGLVVVPTGETFNLLGQIILLLLMQIGGLGIVTFGTLFALLAGRRIGFGDRVRLAEQTGAFDVGSVARLIRLIVLYTLAFEALGALVLYSRFGPLEGWGTGAYYAIFYSVSAFNNGGFTLYSDSLERFAGDPVISLTVATLVILGGLGFLVVVNLAAWRASGRSNVLLTYSKIVLLMTAILLPLGMLGFAALEWTNPQSLGTLPLWEKLIVSFFESTTPRSSGFNTVDYSLLRPATLMFTIILMFIGASPGSTGGGIKVTTLFVLILASWSMIRGRGEPQAFQRRIDTETIVRALVVTVLSLALVNGALVLMVLANPKLPFLNLLFETVSAFGTVGLSMGTTAQLSEWGQGIVIALMYLGRVGPLTFAVAFSTHGRHRLVSYPAEKNILIG</sequence>
<reference evidence="12" key="1">
    <citation type="submission" date="2012-03" db="EMBL/GenBank/DDBJ databases">
        <title>Complete sequence of chromosome of Deinococcus peraridilitoris DSM 19664.</title>
        <authorList>
            <person name="Lucas S."/>
            <person name="Copeland A."/>
            <person name="Lapidus A."/>
            <person name="Glavina del Rio T."/>
            <person name="Dalin E."/>
            <person name="Tice H."/>
            <person name="Bruce D."/>
            <person name="Goodwin L."/>
            <person name="Pitluck S."/>
            <person name="Peters L."/>
            <person name="Mikhailova N."/>
            <person name="Lu M."/>
            <person name="Kyrpides N."/>
            <person name="Mavromatis K."/>
            <person name="Ivanova N."/>
            <person name="Brettin T."/>
            <person name="Detter J.C."/>
            <person name="Han C."/>
            <person name="Larimer F."/>
            <person name="Land M."/>
            <person name="Hauser L."/>
            <person name="Markowitz V."/>
            <person name="Cheng J.-F."/>
            <person name="Hugenholtz P."/>
            <person name="Woyke T."/>
            <person name="Wu D."/>
            <person name="Pukall R."/>
            <person name="Steenblock K."/>
            <person name="Brambilla E."/>
            <person name="Klenk H.-P."/>
            <person name="Eisen J.A."/>
        </authorList>
    </citation>
    <scope>NUCLEOTIDE SEQUENCE [LARGE SCALE GENOMIC DNA]</scope>
    <source>
        <strain evidence="12">DSM 19664 / LMG 22246 / CIP 109416 / KR-200</strain>
    </source>
</reference>
<evidence type="ECO:0000256" key="5">
    <source>
        <dbReference type="ARBA" id="ARBA00022692"/>
    </source>
</evidence>
<dbReference type="InterPro" id="IPR003445">
    <property type="entry name" value="Cat_transpt"/>
</dbReference>
<dbReference type="PANTHER" id="PTHR32024:SF1">
    <property type="entry name" value="KTR SYSTEM POTASSIUM UPTAKE PROTEIN B"/>
    <property type="match status" value="1"/>
</dbReference>
<feature type="transmembrane region" description="Helical" evidence="10">
    <location>
        <begin position="48"/>
        <end position="68"/>
    </location>
</feature>
<keyword evidence="2" id="KW-0813">Transport</keyword>
<gene>
    <name evidence="11" type="ordered locus">Deipe_0952</name>
</gene>
<keyword evidence="6" id="KW-0630">Potassium</keyword>